<dbReference type="Proteomes" id="UP000238762">
    <property type="component" value="Unassembled WGS sequence"/>
</dbReference>
<sequence length="157" mass="18921">MAETKKKTIEEWQPYELDRHAEELVRKYRDKKNVLNESHKMRMTVAYGLERFWGEHLRLKPKPKPEDKYSEKEKIDFNKASYWQDVWNALGEIFEPTNIKIPGLNMTSTETKDIKAVVDDLWKMDISDRRIVLMVLTQLCDALVWWTQRYKIKENND</sequence>
<protein>
    <recommendedName>
        <fullName evidence="3">CRISPR type III-B/RAMP module-associated protein Cmr5</fullName>
    </recommendedName>
</protein>
<dbReference type="EMBL" id="PVWJ01000094">
    <property type="protein sequence ID" value="PSB01665.1"/>
    <property type="molecule type" value="Genomic_DNA"/>
</dbReference>
<reference evidence="1 2" key="2">
    <citation type="submission" date="2018-03" db="EMBL/GenBank/DDBJ databases">
        <title>The ancient ancestry and fast evolution of plastids.</title>
        <authorList>
            <person name="Moore K.R."/>
            <person name="Magnabosco C."/>
            <person name="Momper L."/>
            <person name="Gold D.A."/>
            <person name="Bosak T."/>
            <person name="Fournier G.P."/>
        </authorList>
    </citation>
    <scope>NUCLEOTIDE SEQUENCE [LARGE SCALE GENOMIC DNA]</scope>
    <source>
        <strain evidence="1 2">CCAP 1448/3</strain>
    </source>
</reference>
<organism evidence="1 2">
    <name type="scientific">Merismopedia glauca CCAP 1448/3</name>
    <dbReference type="NCBI Taxonomy" id="1296344"/>
    <lineage>
        <taxon>Bacteria</taxon>
        <taxon>Bacillati</taxon>
        <taxon>Cyanobacteriota</taxon>
        <taxon>Cyanophyceae</taxon>
        <taxon>Synechococcales</taxon>
        <taxon>Merismopediaceae</taxon>
        <taxon>Merismopedia</taxon>
    </lineage>
</organism>
<keyword evidence="2" id="KW-1185">Reference proteome</keyword>
<evidence type="ECO:0000313" key="2">
    <source>
        <dbReference type="Proteomes" id="UP000238762"/>
    </source>
</evidence>
<evidence type="ECO:0008006" key="3">
    <source>
        <dbReference type="Google" id="ProtNLM"/>
    </source>
</evidence>
<evidence type="ECO:0000313" key="1">
    <source>
        <dbReference type="EMBL" id="PSB01665.1"/>
    </source>
</evidence>
<reference evidence="1 2" key="1">
    <citation type="submission" date="2018-02" db="EMBL/GenBank/DDBJ databases">
        <authorList>
            <person name="Cohen D.B."/>
            <person name="Kent A.D."/>
        </authorList>
    </citation>
    <scope>NUCLEOTIDE SEQUENCE [LARGE SCALE GENOMIC DNA]</scope>
    <source>
        <strain evidence="1 2">CCAP 1448/3</strain>
    </source>
</reference>
<accession>A0A2T1C062</accession>
<proteinExistence type="predicted"/>
<dbReference type="AlphaFoldDB" id="A0A2T1C062"/>
<gene>
    <name evidence="1" type="ORF">C7B64_17110</name>
</gene>
<dbReference type="OrthoDB" id="456093at2"/>
<name>A0A2T1C062_9CYAN</name>
<comment type="caution">
    <text evidence="1">The sequence shown here is derived from an EMBL/GenBank/DDBJ whole genome shotgun (WGS) entry which is preliminary data.</text>
</comment>